<dbReference type="Proteomes" id="UP001434883">
    <property type="component" value="Unassembled WGS sequence"/>
</dbReference>
<name>A0ABV0QHA2_9TELE</name>
<sequence length="152" mass="17626">MRTFTIRCSAALMTVMMVAVLCSASVHNCTNRTECDQLLKEIGAEAENLTKLHLHEQVKRVSNGQCQMDFFCLAEKALVNITYDVHLRRVRNTMPVKIHEKLDRLRRLKRLLYQYNKQTKIHCHLNTNVNIALKTFLKTLETCADLANNHTR</sequence>
<organism evidence="2 3">
    <name type="scientific">Xenoophorus captivus</name>
    <dbReference type="NCBI Taxonomy" id="1517983"/>
    <lineage>
        <taxon>Eukaryota</taxon>
        <taxon>Metazoa</taxon>
        <taxon>Chordata</taxon>
        <taxon>Craniata</taxon>
        <taxon>Vertebrata</taxon>
        <taxon>Euteleostomi</taxon>
        <taxon>Actinopterygii</taxon>
        <taxon>Neopterygii</taxon>
        <taxon>Teleostei</taxon>
        <taxon>Neoteleostei</taxon>
        <taxon>Acanthomorphata</taxon>
        <taxon>Ovalentaria</taxon>
        <taxon>Atherinomorphae</taxon>
        <taxon>Cyprinodontiformes</taxon>
        <taxon>Goodeidae</taxon>
        <taxon>Xenoophorus</taxon>
    </lineage>
</organism>
<comment type="caution">
    <text evidence="2">The sequence shown here is derived from an EMBL/GenBank/DDBJ whole genome shotgun (WGS) entry which is preliminary data.</text>
</comment>
<keyword evidence="3" id="KW-1185">Reference proteome</keyword>
<evidence type="ECO:0000256" key="1">
    <source>
        <dbReference type="SAM" id="SignalP"/>
    </source>
</evidence>
<gene>
    <name evidence="2" type="ORF">XENOCAPTIV_003657</name>
</gene>
<feature type="chain" id="PRO_5045296452" description="Interleukin-4" evidence="1">
    <location>
        <begin position="25"/>
        <end position="152"/>
    </location>
</feature>
<dbReference type="EMBL" id="JAHRIN010009780">
    <property type="protein sequence ID" value="MEQ2194833.1"/>
    <property type="molecule type" value="Genomic_DNA"/>
</dbReference>
<reference evidence="2 3" key="1">
    <citation type="submission" date="2021-06" db="EMBL/GenBank/DDBJ databases">
        <authorList>
            <person name="Palmer J.M."/>
        </authorList>
    </citation>
    <scope>NUCLEOTIDE SEQUENCE [LARGE SCALE GENOMIC DNA]</scope>
    <source>
        <strain evidence="2 3">XC_2019</strain>
        <tissue evidence="2">Muscle</tissue>
    </source>
</reference>
<proteinExistence type="predicted"/>
<protein>
    <recommendedName>
        <fullName evidence="4">Interleukin-4</fullName>
    </recommendedName>
</protein>
<evidence type="ECO:0000313" key="3">
    <source>
        <dbReference type="Proteomes" id="UP001434883"/>
    </source>
</evidence>
<evidence type="ECO:0008006" key="4">
    <source>
        <dbReference type="Google" id="ProtNLM"/>
    </source>
</evidence>
<accession>A0ABV0QHA2</accession>
<keyword evidence="1" id="KW-0732">Signal</keyword>
<evidence type="ECO:0000313" key="2">
    <source>
        <dbReference type="EMBL" id="MEQ2194833.1"/>
    </source>
</evidence>
<feature type="signal peptide" evidence="1">
    <location>
        <begin position="1"/>
        <end position="24"/>
    </location>
</feature>